<keyword evidence="2" id="KW-1185">Reference proteome</keyword>
<accession>T1GQA4</accession>
<reference evidence="2" key="1">
    <citation type="submission" date="2013-02" db="EMBL/GenBank/DDBJ databases">
        <authorList>
            <person name="Hughes D."/>
        </authorList>
    </citation>
    <scope>NUCLEOTIDE SEQUENCE</scope>
    <source>
        <strain>Durham</strain>
        <strain evidence="2">NC isolate 2 -- Noor lab</strain>
    </source>
</reference>
<evidence type="ECO:0000313" key="2">
    <source>
        <dbReference type="Proteomes" id="UP000015102"/>
    </source>
</evidence>
<name>T1GQA4_MEGSC</name>
<organism evidence="1 2">
    <name type="scientific">Megaselia scalaris</name>
    <name type="common">Humpbacked fly</name>
    <name type="synonym">Phora scalaris</name>
    <dbReference type="NCBI Taxonomy" id="36166"/>
    <lineage>
        <taxon>Eukaryota</taxon>
        <taxon>Metazoa</taxon>
        <taxon>Ecdysozoa</taxon>
        <taxon>Arthropoda</taxon>
        <taxon>Hexapoda</taxon>
        <taxon>Insecta</taxon>
        <taxon>Pterygota</taxon>
        <taxon>Neoptera</taxon>
        <taxon>Endopterygota</taxon>
        <taxon>Diptera</taxon>
        <taxon>Brachycera</taxon>
        <taxon>Muscomorpha</taxon>
        <taxon>Platypezoidea</taxon>
        <taxon>Phoridae</taxon>
        <taxon>Megaseliini</taxon>
        <taxon>Megaselia</taxon>
    </lineage>
</organism>
<dbReference type="Proteomes" id="UP000015102">
    <property type="component" value="Unassembled WGS sequence"/>
</dbReference>
<sequence>MHTAPKISRSTLLSYVHSNLTSADMGFTAPIVRVSIGLQEALP</sequence>
<evidence type="ECO:0000313" key="1">
    <source>
        <dbReference type="EnsemblMetazoa" id="MESCA005808-PA"/>
    </source>
</evidence>
<dbReference type="EMBL" id="CAQQ02199459">
    <property type="status" value="NOT_ANNOTATED_CDS"/>
    <property type="molecule type" value="Genomic_DNA"/>
</dbReference>
<dbReference type="AlphaFoldDB" id="T1GQA4"/>
<reference evidence="1" key="2">
    <citation type="submission" date="2015-06" db="UniProtKB">
        <authorList>
            <consortium name="EnsemblMetazoa"/>
        </authorList>
    </citation>
    <scope>IDENTIFICATION</scope>
</reference>
<proteinExistence type="predicted"/>
<protein>
    <submittedName>
        <fullName evidence="1">Uncharacterized protein</fullName>
    </submittedName>
</protein>
<dbReference type="EnsemblMetazoa" id="MESCA005808-RA">
    <property type="protein sequence ID" value="MESCA005808-PA"/>
    <property type="gene ID" value="MESCA005808"/>
</dbReference>
<dbReference type="HOGENOM" id="CLU_3242721_0_0_1"/>
<dbReference type="EMBL" id="CAQQ02199458">
    <property type="status" value="NOT_ANNOTATED_CDS"/>
    <property type="molecule type" value="Genomic_DNA"/>
</dbReference>